<dbReference type="GO" id="GO:0016887">
    <property type="term" value="F:ATP hydrolysis activity"/>
    <property type="evidence" value="ECO:0007669"/>
    <property type="project" value="InterPro"/>
</dbReference>
<dbReference type="AlphaFoldDB" id="W7B2S0"/>
<comment type="caution">
    <text evidence="6">The sequence shown here is derived from an EMBL/GenBank/DDBJ whole genome shotgun (WGS) entry which is preliminary data.</text>
</comment>
<keyword evidence="2" id="KW-0813">Transport</keyword>
<evidence type="ECO:0000313" key="7">
    <source>
        <dbReference type="Proteomes" id="UP000019246"/>
    </source>
</evidence>
<protein>
    <submittedName>
        <fullName evidence="6">ABC transporter-like protein</fullName>
    </submittedName>
</protein>
<organism evidence="6 7">
    <name type="scientific">Listeria aquatica FSL S10-1188</name>
    <dbReference type="NCBI Taxonomy" id="1265818"/>
    <lineage>
        <taxon>Bacteria</taxon>
        <taxon>Bacillati</taxon>
        <taxon>Bacillota</taxon>
        <taxon>Bacilli</taxon>
        <taxon>Bacillales</taxon>
        <taxon>Listeriaceae</taxon>
        <taxon>Listeria</taxon>
    </lineage>
</organism>
<comment type="similarity">
    <text evidence="1">Belongs to the ABC transporter superfamily.</text>
</comment>
<dbReference type="InterPro" id="IPR003593">
    <property type="entry name" value="AAA+_ATPase"/>
</dbReference>
<dbReference type="Pfam" id="PF00005">
    <property type="entry name" value="ABC_tran"/>
    <property type="match status" value="1"/>
</dbReference>
<evidence type="ECO:0000259" key="5">
    <source>
        <dbReference type="PROSITE" id="PS50893"/>
    </source>
</evidence>
<gene>
    <name evidence="6" type="ORF">MAQA_02322</name>
</gene>
<keyword evidence="3" id="KW-0547">Nucleotide-binding</keyword>
<dbReference type="SMART" id="SM00382">
    <property type="entry name" value="AAA"/>
    <property type="match status" value="1"/>
</dbReference>
<evidence type="ECO:0000256" key="2">
    <source>
        <dbReference type="ARBA" id="ARBA00022448"/>
    </source>
</evidence>
<proteinExistence type="inferred from homology"/>
<evidence type="ECO:0000256" key="4">
    <source>
        <dbReference type="ARBA" id="ARBA00022840"/>
    </source>
</evidence>
<name>W7B2S0_9LIST</name>
<dbReference type="STRING" id="1265818.MAQA_02322"/>
<keyword evidence="4" id="KW-0067">ATP-binding</keyword>
<keyword evidence="7" id="KW-1185">Reference proteome</keyword>
<dbReference type="RefSeq" id="WP_077913526.1">
    <property type="nucleotide sequence ID" value="NZ_AOCG01000002.1"/>
</dbReference>
<dbReference type="SUPFAM" id="SSF52540">
    <property type="entry name" value="P-loop containing nucleoside triphosphate hydrolases"/>
    <property type="match status" value="1"/>
</dbReference>
<reference evidence="6 7" key="1">
    <citation type="journal article" date="2014" name="Int. J. Syst. Evol. Microbiol.">
        <title>Listeria floridensis sp. nov., Listeria aquatica sp. nov., Listeria cornellensis sp. nov., Listeria riparia sp. nov. and Listeria grandensis sp. nov., from agricultural and natural environments.</title>
        <authorList>
            <person name="den Bakker H.C."/>
            <person name="Warchocki S."/>
            <person name="Wright E.M."/>
            <person name="Allred A.F."/>
            <person name="Ahlstrom C."/>
            <person name="Manuel C.S."/>
            <person name="Stasiewicz M.J."/>
            <person name="Burrell A."/>
            <person name="Roof S."/>
            <person name="Strawn L."/>
            <person name="Fortes E.D."/>
            <person name="Nightingale K.K."/>
            <person name="Kephart D."/>
            <person name="Wiedmann M."/>
        </authorList>
    </citation>
    <scope>NUCLEOTIDE SEQUENCE [LARGE SCALE GENOMIC DNA]</scope>
    <source>
        <strain evidence="6 7">FSL S10-1188</strain>
    </source>
</reference>
<dbReference type="InterPro" id="IPR027417">
    <property type="entry name" value="P-loop_NTPase"/>
</dbReference>
<dbReference type="Proteomes" id="UP000019246">
    <property type="component" value="Unassembled WGS sequence"/>
</dbReference>
<feature type="domain" description="ABC transporter" evidence="5">
    <location>
        <begin position="3"/>
        <end position="224"/>
    </location>
</feature>
<dbReference type="InterPro" id="IPR050763">
    <property type="entry name" value="ABC_transporter_ATP-binding"/>
</dbReference>
<dbReference type="EMBL" id="AOCG01000002">
    <property type="protein sequence ID" value="EUJ21529.1"/>
    <property type="molecule type" value="Genomic_DNA"/>
</dbReference>
<dbReference type="PROSITE" id="PS50893">
    <property type="entry name" value="ABC_TRANSPORTER_2"/>
    <property type="match status" value="1"/>
</dbReference>
<dbReference type="PATRIC" id="fig|1265818.5.peg.469"/>
<evidence type="ECO:0000256" key="3">
    <source>
        <dbReference type="ARBA" id="ARBA00022741"/>
    </source>
</evidence>
<dbReference type="InterPro" id="IPR003439">
    <property type="entry name" value="ABC_transporter-like_ATP-bd"/>
</dbReference>
<evidence type="ECO:0000313" key="6">
    <source>
        <dbReference type="EMBL" id="EUJ21529.1"/>
    </source>
</evidence>
<dbReference type="PANTHER" id="PTHR42711:SF5">
    <property type="entry name" value="ABC TRANSPORTER ATP-BINDING PROTEIN NATA"/>
    <property type="match status" value="1"/>
</dbReference>
<dbReference type="Gene3D" id="3.40.50.300">
    <property type="entry name" value="P-loop containing nucleotide triphosphate hydrolases"/>
    <property type="match status" value="1"/>
</dbReference>
<sequence length="294" mass="33791">MNIKVMNLNKYYGNNHALKDVSFDISENGLYLLAGPNGSGKSTLMEIMAKIISADSGSVEYNAAITESEFKKKVGILFQQNGVRKNITVTEELEFVSEIFDKEIDINLYLHKFGLYEHRHKKSQRLSGGLQRKLLIASLFIQDYDIIFFDEPASGLDVQTRDFIWSVIKDYSTEKICIVSDHYLDQAASYCDQILLLSKGNLLFKGSKVSLLETFEYQTRIQSKKADEERISQKLEEFNIHYETVYSGLLVNFYIQKSVDQLDEGFKLEVEDTRNISVEDIYLYLSEKEVKLDA</sequence>
<evidence type="ECO:0000256" key="1">
    <source>
        <dbReference type="ARBA" id="ARBA00005417"/>
    </source>
</evidence>
<dbReference type="GO" id="GO:0005524">
    <property type="term" value="F:ATP binding"/>
    <property type="evidence" value="ECO:0007669"/>
    <property type="project" value="UniProtKB-KW"/>
</dbReference>
<dbReference type="PANTHER" id="PTHR42711">
    <property type="entry name" value="ABC TRANSPORTER ATP-BINDING PROTEIN"/>
    <property type="match status" value="1"/>
</dbReference>
<accession>W7B2S0</accession>
<dbReference type="OrthoDB" id="9787851at2"/>